<dbReference type="Pfam" id="PF00149">
    <property type="entry name" value="Metallophos"/>
    <property type="match status" value="1"/>
</dbReference>
<keyword evidence="4" id="KW-1185">Reference proteome</keyword>
<name>A0ABP0HW37_9DINO</name>
<dbReference type="PANTHER" id="PTHR43143:SF1">
    <property type="entry name" value="SERINE_THREONINE-PROTEIN PHOSPHATASE CPPED1"/>
    <property type="match status" value="1"/>
</dbReference>
<dbReference type="InterPro" id="IPR029052">
    <property type="entry name" value="Metallo-depent_PP-like"/>
</dbReference>
<feature type="signal peptide" evidence="1">
    <location>
        <begin position="1"/>
        <end position="15"/>
    </location>
</feature>
<sequence length="395" mass="43850">MRAVSCLLLSGSVAAELTFQVSHSYTKTEAKVVWTPLQSHPKGHSGAPSFRQSLDVEEDGDLRILHITDSHVSRFDEDPPHTHRMFDAMKSIEDMETHQQKRPCDQLVSLFQKAKELKVDLIALGGDIINYPSETEVAWVLQQLQDAAGGIPFLYTAGNHDWHLEFVKEPRYDSSRIPRLTSTLKPFFDHASGTSYEGMFGQHRVKGVDILWIDNSNYQITPEQLAFAEKQLSQSAQAGPVVLMLHIPLALPGVDLPPKEVCGHRSWGLMTDELASVEGRAKWPAKNEPSTNAFLELVQKHSAPHGRITALLTGHVHQDFTTGLPPPKVSLAVLSCNPRDENDAQCRTGSFFPRHQAQLLQNHAETPSYAKGAVQYNTLDAAEGGYRLVTLTRGQ</sequence>
<proteinExistence type="predicted"/>
<feature type="chain" id="PRO_5046498588" description="Calcineurin-like phosphoesterase domain-containing protein" evidence="1">
    <location>
        <begin position="16"/>
        <end position="395"/>
    </location>
</feature>
<dbReference type="PANTHER" id="PTHR43143">
    <property type="entry name" value="METALLOPHOSPHOESTERASE, CALCINEURIN SUPERFAMILY"/>
    <property type="match status" value="1"/>
</dbReference>
<dbReference type="Proteomes" id="UP001642484">
    <property type="component" value="Unassembled WGS sequence"/>
</dbReference>
<comment type="caution">
    <text evidence="3">The sequence shown here is derived from an EMBL/GenBank/DDBJ whole genome shotgun (WGS) entry which is preliminary data.</text>
</comment>
<dbReference type="SUPFAM" id="SSF56300">
    <property type="entry name" value="Metallo-dependent phosphatases"/>
    <property type="match status" value="1"/>
</dbReference>
<evidence type="ECO:0000256" key="1">
    <source>
        <dbReference type="SAM" id="SignalP"/>
    </source>
</evidence>
<reference evidence="3 4" key="1">
    <citation type="submission" date="2024-02" db="EMBL/GenBank/DDBJ databases">
        <authorList>
            <person name="Chen Y."/>
            <person name="Shah S."/>
            <person name="Dougan E. K."/>
            <person name="Thang M."/>
            <person name="Chan C."/>
        </authorList>
    </citation>
    <scope>NUCLEOTIDE SEQUENCE [LARGE SCALE GENOMIC DNA]</scope>
</reference>
<dbReference type="Gene3D" id="3.60.21.10">
    <property type="match status" value="1"/>
</dbReference>
<feature type="domain" description="Calcineurin-like phosphoesterase" evidence="2">
    <location>
        <begin position="62"/>
        <end position="318"/>
    </location>
</feature>
<dbReference type="InterPro" id="IPR051918">
    <property type="entry name" value="STPP_CPPED1"/>
</dbReference>
<evidence type="ECO:0000313" key="3">
    <source>
        <dbReference type="EMBL" id="CAK8994424.1"/>
    </source>
</evidence>
<evidence type="ECO:0000259" key="2">
    <source>
        <dbReference type="Pfam" id="PF00149"/>
    </source>
</evidence>
<dbReference type="EMBL" id="CAXAMN010001447">
    <property type="protein sequence ID" value="CAK8994424.1"/>
    <property type="molecule type" value="Genomic_DNA"/>
</dbReference>
<protein>
    <recommendedName>
        <fullName evidence="2">Calcineurin-like phosphoesterase domain-containing protein</fullName>
    </recommendedName>
</protein>
<gene>
    <name evidence="3" type="ORF">CCMP2556_LOCUS3629</name>
</gene>
<accession>A0ABP0HW37</accession>
<evidence type="ECO:0000313" key="4">
    <source>
        <dbReference type="Proteomes" id="UP001642484"/>
    </source>
</evidence>
<dbReference type="InterPro" id="IPR004843">
    <property type="entry name" value="Calcineurin-like_PHP"/>
</dbReference>
<organism evidence="3 4">
    <name type="scientific">Durusdinium trenchii</name>
    <dbReference type="NCBI Taxonomy" id="1381693"/>
    <lineage>
        <taxon>Eukaryota</taxon>
        <taxon>Sar</taxon>
        <taxon>Alveolata</taxon>
        <taxon>Dinophyceae</taxon>
        <taxon>Suessiales</taxon>
        <taxon>Symbiodiniaceae</taxon>
        <taxon>Durusdinium</taxon>
    </lineage>
</organism>
<keyword evidence="1" id="KW-0732">Signal</keyword>